<proteinExistence type="inferred from homology"/>
<dbReference type="GO" id="GO:1990351">
    <property type="term" value="C:transporter complex"/>
    <property type="evidence" value="ECO:0007669"/>
    <property type="project" value="TreeGrafter"/>
</dbReference>
<dbReference type="InterPro" id="IPR007485">
    <property type="entry name" value="LPS_assembly_LptE"/>
</dbReference>
<dbReference type="Gene3D" id="3.30.160.150">
    <property type="entry name" value="Lipoprotein like domain"/>
    <property type="match status" value="1"/>
</dbReference>
<dbReference type="GO" id="GO:0001530">
    <property type="term" value="F:lipopolysaccharide binding"/>
    <property type="evidence" value="ECO:0007669"/>
    <property type="project" value="TreeGrafter"/>
</dbReference>
<keyword evidence="1 6" id="KW-0732">Signal</keyword>
<comment type="similarity">
    <text evidence="6">Belongs to the LptE lipoprotein family.</text>
</comment>
<evidence type="ECO:0000313" key="7">
    <source>
        <dbReference type="EMBL" id="EPC03644.1"/>
    </source>
</evidence>
<comment type="function">
    <text evidence="6">Together with LptD, is involved in the assembly of lipopolysaccharide (LPS) at the surface of the outer membrane. Required for the proper assembly of LptD. Binds LPS and may serve as the LPS recognition site at the outer membrane.</text>
</comment>
<organism evidence="7 8">
    <name type="scientific">Litchfieldella anticariensis (strain DSM 16096 / CECT 5854 / CIP 108499 / LMG 22089 / FP35)</name>
    <name type="common">Halomonas anticariensis</name>
    <dbReference type="NCBI Taxonomy" id="1121939"/>
    <lineage>
        <taxon>Bacteria</taxon>
        <taxon>Pseudomonadati</taxon>
        <taxon>Pseudomonadota</taxon>
        <taxon>Gammaproteobacteria</taxon>
        <taxon>Oceanospirillales</taxon>
        <taxon>Halomonadaceae</taxon>
        <taxon>Litchfieldella</taxon>
    </lineage>
</organism>
<name>S2L759_LITA3</name>
<dbReference type="Proteomes" id="UP000014463">
    <property type="component" value="Unassembled WGS sequence"/>
</dbReference>
<comment type="caution">
    <text evidence="7">The sequence shown here is derived from an EMBL/GenBank/DDBJ whole genome shotgun (WGS) entry which is preliminary data.</text>
</comment>
<sequence>MKRRHFLYLSLAGVTALGVSGCGFHLRGLNTPVLTLDSLALNAADGELTPVVREALENAGTRIDERAPLQLNLGQERFQEASLTHGDAGSQDVELRLTAPFSVQRTTDGAYLLNQQQLDVVTTISVSDDELLAQEDIRAEAQEQLRRDAARQLIERLRPLAER</sequence>
<protein>
    <recommendedName>
        <fullName evidence="6">LPS-assembly lipoprotein LptE</fullName>
    </recommendedName>
</protein>
<dbReference type="STRING" id="1121939.L861_19100"/>
<evidence type="ECO:0000256" key="5">
    <source>
        <dbReference type="ARBA" id="ARBA00023288"/>
    </source>
</evidence>
<gene>
    <name evidence="6" type="primary">lptE</name>
    <name evidence="7" type="ORF">L861_19100</name>
</gene>
<dbReference type="Pfam" id="PF04390">
    <property type="entry name" value="LptE"/>
    <property type="match status" value="1"/>
</dbReference>
<dbReference type="GO" id="GO:0009279">
    <property type="term" value="C:cell outer membrane"/>
    <property type="evidence" value="ECO:0007669"/>
    <property type="project" value="UniProtKB-SubCell"/>
</dbReference>
<evidence type="ECO:0000256" key="3">
    <source>
        <dbReference type="ARBA" id="ARBA00023139"/>
    </source>
</evidence>
<dbReference type="RefSeq" id="WP_016415765.1">
    <property type="nucleotide sequence ID" value="NZ_AUAB01000021.1"/>
</dbReference>
<reference evidence="7 8" key="1">
    <citation type="journal article" date="2013" name="Genome Announc.">
        <title>Draft genome sequence of the moderately halophilic gammaproteobacterium Halomonas anticariensis FP35.</title>
        <authorList>
            <person name="Tahrioui A."/>
            <person name="Quesada E."/>
            <person name="Llamas I."/>
        </authorList>
    </citation>
    <scope>NUCLEOTIDE SEQUENCE [LARGE SCALE GENOMIC DNA]</scope>
    <source>
        <strain evidence="8">DSM 16096 / CECT 5854 / LMG 22089 / FP35</strain>
    </source>
</reference>
<keyword evidence="2 6" id="KW-0472">Membrane</keyword>
<dbReference type="EMBL" id="ASTJ01000012">
    <property type="protein sequence ID" value="EPC03644.1"/>
    <property type="molecule type" value="Genomic_DNA"/>
</dbReference>
<evidence type="ECO:0000256" key="6">
    <source>
        <dbReference type="HAMAP-Rule" id="MF_01186"/>
    </source>
</evidence>
<dbReference type="AlphaFoldDB" id="S2L759"/>
<dbReference type="PATRIC" id="fig|1121939.11.peg.1268"/>
<evidence type="ECO:0000256" key="2">
    <source>
        <dbReference type="ARBA" id="ARBA00023136"/>
    </source>
</evidence>
<accession>S2L759</accession>
<dbReference type="PANTHER" id="PTHR38098">
    <property type="entry name" value="LPS-ASSEMBLY LIPOPROTEIN LPTE"/>
    <property type="match status" value="1"/>
</dbReference>
<evidence type="ECO:0000313" key="8">
    <source>
        <dbReference type="Proteomes" id="UP000014463"/>
    </source>
</evidence>
<dbReference type="PANTHER" id="PTHR38098:SF1">
    <property type="entry name" value="LPS-ASSEMBLY LIPOPROTEIN LPTE"/>
    <property type="match status" value="1"/>
</dbReference>
<keyword evidence="5 6" id="KW-0449">Lipoprotein</keyword>
<dbReference type="GO" id="GO:0015920">
    <property type="term" value="P:lipopolysaccharide transport"/>
    <property type="evidence" value="ECO:0007669"/>
    <property type="project" value="TreeGrafter"/>
</dbReference>
<dbReference type="OrthoDB" id="6182244at2"/>
<dbReference type="eggNOG" id="COG2980">
    <property type="taxonomic scope" value="Bacteria"/>
</dbReference>
<comment type="subunit">
    <text evidence="6">Component of the lipopolysaccharide transport and assembly complex. Interacts with LptD.</text>
</comment>
<evidence type="ECO:0000256" key="1">
    <source>
        <dbReference type="ARBA" id="ARBA00022729"/>
    </source>
</evidence>
<keyword evidence="8" id="KW-1185">Reference proteome</keyword>
<comment type="subcellular location">
    <subcellularLocation>
        <location evidence="6">Cell outer membrane</location>
        <topology evidence="6">Lipid-anchor</topology>
    </subcellularLocation>
</comment>
<dbReference type="PROSITE" id="PS51257">
    <property type="entry name" value="PROKAR_LIPOPROTEIN"/>
    <property type="match status" value="1"/>
</dbReference>
<dbReference type="GO" id="GO:0043165">
    <property type="term" value="P:Gram-negative-bacterium-type cell outer membrane assembly"/>
    <property type="evidence" value="ECO:0007669"/>
    <property type="project" value="UniProtKB-UniRule"/>
</dbReference>
<dbReference type="HAMAP" id="MF_01186">
    <property type="entry name" value="LPS_assembly_LptE"/>
    <property type="match status" value="1"/>
</dbReference>
<evidence type="ECO:0000256" key="4">
    <source>
        <dbReference type="ARBA" id="ARBA00023237"/>
    </source>
</evidence>
<keyword evidence="4 6" id="KW-0998">Cell outer membrane</keyword>
<keyword evidence="3 6" id="KW-0564">Palmitate</keyword>